<keyword evidence="3" id="KW-1185">Reference proteome</keyword>
<reference evidence="2" key="2">
    <citation type="submission" date="2020-09" db="EMBL/GenBank/DDBJ databases">
        <authorList>
            <person name="Sun Q."/>
            <person name="Zhou Y."/>
        </authorList>
    </citation>
    <scope>NUCLEOTIDE SEQUENCE</scope>
    <source>
        <strain evidence="2">CGMCC 1.15447</strain>
    </source>
</reference>
<accession>A0A916RPW3</accession>
<feature type="region of interest" description="Disordered" evidence="1">
    <location>
        <begin position="96"/>
        <end position="120"/>
    </location>
</feature>
<reference evidence="2" key="1">
    <citation type="journal article" date="2014" name="Int. J. Syst. Evol. Microbiol.">
        <title>Complete genome sequence of Corynebacterium casei LMG S-19264T (=DSM 44701T), isolated from a smear-ripened cheese.</title>
        <authorList>
            <consortium name="US DOE Joint Genome Institute (JGI-PGF)"/>
            <person name="Walter F."/>
            <person name="Albersmeier A."/>
            <person name="Kalinowski J."/>
            <person name="Ruckert C."/>
        </authorList>
    </citation>
    <scope>NUCLEOTIDE SEQUENCE</scope>
    <source>
        <strain evidence="2">CGMCC 1.15447</strain>
    </source>
</reference>
<name>A0A916RPW3_9BACT</name>
<feature type="compositionally biased region" description="Low complexity" evidence="1">
    <location>
        <begin position="96"/>
        <end position="110"/>
    </location>
</feature>
<sequence>MVCNSTNPETFAPGITGNRGKVRMKGRADIRIDERPAIFCTEDQMHQNKGERLGHSADYKSGLQGLQHNTWGFTPGWYKAAPLALTLALATSGCAQSTHSSTPATPATPHKFTSQSPTKSTQPQIQILILNAKTNHPITDERLNVALKQDQIGSVAMPTDKHGIIEVDTGDATILRILANMYADCRPRAELYTNYSIDEIRTNGITTGNLCSAAHPKPQPGELILFEIPKTYVPKNPNAPITHLPHSDEYPN</sequence>
<comment type="caution">
    <text evidence="2">The sequence shown here is derived from an EMBL/GenBank/DDBJ whole genome shotgun (WGS) entry which is preliminary data.</text>
</comment>
<protein>
    <submittedName>
        <fullName evidence="2">Uncharacterized protein</fullName>
    </submittedName>
</protein>
<gene>
    <name evidence="2" type="ORF">GCM10011507_14970</name>
</gene>
<evidence type="ECO:0000313" key="3">
    <source>
        <dbReference type="Proteomes" id="UP000648801"/>
    </source>
</evidence>
<proteinExistence type="predicted"/>
<dbReference type="Proteomes" id="UP000648801">
    <property type="component" value="Unassembled WGS sequence"/>
</dbReference>
<evidence type="ECO:0000256" key="1">
    <source>
        <dbReference type="SAM" id="MobiDB-lite"/>
    </source>
</evidence>
<dbReference type="EMBL" id="BMJB01000001">
    <property type="protein sequence ID" value="GGA64376.1"/>
    <property type="molecule type" value="Genomic_DNA"/>
</dbReference>
<evidence type="ECO:0000313" key="2">
    <source>
        <dbReference type="EMBL" id="GGA64376.1"/>
    </source>
</evidence>
<organism evidence="2 3">
    <name type="scientific">Edaphobacter acidisoli</name>
    <dbReference type="NCBI Taxonomy" id="2040573"/>
    <lineage>
        <taxon>Bacteria</taxon>
        <taxon>Pseudomonadati</taxon>
        <taxon>Acidobacteriota</taxon>
        <taxon>Terriglobia</taxon>
        <taxon>Terriglobales</taxon>
        <taxon>Acidobacteriaceae</taxon>
        <taxon>Edaphobacter</taxon>
    </lineage>
</organism>
<feature type="compositionally biased region" description="Polar residues" evidence="1">
    <location>
        <begin position="111"/>
        <end position="120"/>
    </location>
</feature>
<dbReference type="AlphaFoldDB" id="A0A916RPW3"/>